<keyword evidence="2" id="KW-1185">Reference proteome</keyword>
<dbReference type="EnsemblPlants" id="Solyc08g005525.1.1">
    <property type="protein sequence ID" value="Solyc08g005525.1.1"/>
    <property type="gene ID" value="Solyc08g005525.1"/>
</dbReference>
<sequence length="89" mass="11149">MMNVVFLQFSVFIVKWGRRNWIKLISFRSKSPQVPVRWRRRNWINFLLFSRTLCNIRWRGRRMGNYKCNIVEETGLIWKRTEFKLFNMF</sequence>
<evidence type="ECO:0000313" key="1">
    <source>
        <dbReference type="EnsemblPlants" id="Solyc08g005525.1.1"/>
    </source>
</evidence>
<name>A0A3Q7HGW6_SOLLC</name>
<dbReference type="Gramene" id="Solyc08g005525.1.1">
    <property type="protein sequence ID" value="Solyc08g005525.1.1"/>
    <property type="gene ID" value="Solyc08g005525.1"/>
</dbReference>
<protein>
    <submittedName>
        <fullName evidence="1">Uncharacterized protein</fullName>
    </submittedName>
</protein>
<reference evidence="1" key="2">
    <citation type="submission" date="2019-01" db="UniProtKB">
        <authorList>
            <consortium name="EnsemblPlants"/>
        </authorList>
    </citation>
    <scope>IDENTIFICATION</scope>
    <source>
        <strain evidence="1">cv. Heinz 1706</strain>
    </source>
</reference>
<evidence type="ECO:0000313" key="2">
    <source>
        <dbReference type="Proteomes" id="UP000004994"/>
    </source>
</evidence>
<proteinExistence type="predicted"/>
<organism evidence="1">
    <name type="scientific">Solanum lycopersicum</name>
    <name type="common">Tomato</name>
    <name type="synonym">Lycopersicon esculentum</name>
    <dbReference type="NCBI Taxonomy" id="4081"/>
    <lineage>
        <taxon>Eukaryota</taxon>
        <taxon>Viridiplantae</taxon>
        <taxon>Streptophyta</taxon>
        <taxon>Embryophyta</taxon>
        <taxon>Tracheophyta</taxon>
        <taxon>Spermatophyta</taxon>
        <taxon>Magnoliopsida</taxon>
        <taxon>eudicotyledons</taxon>
        <taxon>Gunneridae</taxon>
        <taxon>Pentapetalae</taxon>
        <taxon>asterids</taxon>
        <taxon>lamiids</taxon>
        <taxon>Solanales</taxon>
        <taxon>Solanaceae</taxon>
        <taxon>Solanoideae</taxon>
        <taxon>Solaneae</taxon>
        <taxon>Solanum</taxon>
        <taxon>Solanum subgen. Lycopersicon</taxon>
    </lineage>
</organism>
<reference evidence="1" key="1">
    <citation type="journal article" date="2012" name="Nature">
        <title>The tomato genome sequence provides insights into fleshy fruit evolution.</title>
        <authorList>
            <consortium name="Tomato Genome Consortium"/>
        </authorList>
    </citation>
    <scope>NUCLEOTIDE SEQUENCE [LARGE SCALE GENOMIC DNA]</scope>
    <source>
        <strain evidence="1">cv. Heinz 1706</strain>
    </source>
</reference>
<accession>A0A3Q7HGW6</accession>
<dbReference type="InParanoid" id="A0A3Q7HGW6"/>
<dbReference type="Proteomes" id="UP000004994">
    <property type="component" value="Chromosome 8"/>
</dbReference>
<dbReference type="AlphaFoldDB" id="A0A3Q7HGW6"/>